<dbReference type="GO" id="GO:0005764">
    <property type="term" value="C:lysosome"/>
    <property type="evidence" value="ECO:0007669"/>
    <property type="project" value="TreeGrafter"/>
</dbReference>
<dbReference type="EMBL" id="CAXDID020000008">
    <property type="protein sequence ID" value="CAL5977922.1"/>
    <property type="molecule type" value="Genomic_DNA"/>
</dbReference>
<protein>
    <submittedName>
        <fullName evidence="2">Palmitoyl-protein thioesterase</fullName>
    </submittedName>
    <submittedName>
        <fullName evidence="3">Palmitoyl-protein_thioesterase</fullName>
    </submittedName>
</protein>
<gene>
    <name evidence="3" type="ORF">HINF_LOCUS4541</name>
    <name evidence="2" type="ORF">HINF_LOCUS6971</name>
</gene>
<reference evidence="3 4" key="2">
    <citation type="submission" date="2024-07" db="EMBL/GenBank/DDBJ databases">
        <authorList>
            <person name="Akdeniz Z."/>
        </authorList>
    </citation>
    <scope>NUCLEOTIDE SEQUENCE [LARGE SCALE GENOMIC DNA]</scope>
</reference>
<dbReference type="GO" id="GO:0016790">
    <property type="term" value="F:thiolester hydrolase activity"/>
    <property type="evidence" value="ECO:0007669"/>
    <property type="project" value="TreeGrafter"/>
</dbReference>
<accession>A0AA86NHF8</accession>
<dbReference type="InterPro" id="IPR029058">
    <property type="entry name" value="AB_hydrolase_fold"/>
</dbReference>
<keyword evidence="4" id="KW-1185">Reference proteome</keyword>
<dbReference type="PANTHER" id="PTHR11247:SF8">
    <property type="entry name" value="PALMITOYL-PROTEIN THIOESTERASE 1"/>
    <property type="match status" value="1"/>
</dbReference>
<dbReference type="Pfam" id="PF02089">
    <property type="entry name" value="Palm_thioest"/>
    <property type="match status" value="1"/>
</dbReference>
<evidence type="ECO:0000313" key="3">
    <source>
        <dbReference type="EMBL" id="CAL5977922.1"/>
    </source>
</evidence>
<comment type="caution">
    <text evidence="2">The sequence shown here is derived from an EMBL/GenBank/DDBJ whole genome shotgun (WGS) entry which is preliminary data.</text>
</comment>
<evidence type="ECO:0000313" key="2">
    <source>
        <dbReference type="EMBL" id="CAI9919326.1"/>
    </source>
</evidence>
<proteinExistence type="predicted"/>
<dbReference type="AlphaFoldDB" id="A0AA86NHF8"/>
<evidence type="ECO:0000256" key="1">
    <source>
        <dbReference type="ARBA" id="ARBA00022801"/>
    </source>
</evidence>
<dbReference type="Gene3D" id="3.40.50.1820">
    <property type="entry name" value="alpha/beta hydrolase"/>
    <property type="match status" value="1"/>
</dbReference>
<organism evidence="2">
    <name type="scientific">Hexamita inflata</name>
    <dbReference type="NCBI Taxonomy" id="28002"/>
    <lineage>
        <taxon>Eukaryota</taxon>
        <taxon>Metamonada</taxon>
        <taxon>Diplomonadida</taxon>
        <taxon>Hexamitidae</taxon>
        <taxon>Hexamitinae</taxon>
        <taxon>Hexamita</taxon>
    </lineage>
</organism>
<dbReference type="PANTHER" id="PTHR11247">
    <property type="entry name" value="PALMITOYL-PROTEIN THIOESTERASE/DOLICHYLDIPHOSPHATASE 1"/>
    <property type="match status" value="1"/>
</dbReference>
<sequence>MILMNFVVQQQVPIVFMHSFMSYAWMMNGIISKIQKINPDWDLINCEVGNGALDTFFMSIDQQTDELAKCINNDPRTHDGFIGVGYSNGAFLMRNYLQKYNHVKAPMLRYVSIAGPVAGFFCGVDSNCWLFRKFPKFLSKYIKSHVYTQQYQENIGPAGFWRDPYQLDTFYANSSVLSQIDNSISVNSTYKLNFMSVDRIVLFGSPRDGLIQPWQSSWFGVMKNNSEHSIVNMQSRFEYISDSFGLRTMNEQSRIRIIDTNLTHLQYMWSGKFVNDFLEPELRMEALRGWWFHQNEYKTRMDYSLFSRKI</sequence>
<evidence type="ECO:0000313" key="4">
    <source>
        <dbReference type="Proteomes" id="UP001642409"/>
    </source>
</evidence>
<dbReference type="Proteomes" id="UP001642409">
    <property type="component" value="Unassembled WGS sequence"/>
</dbReference>
<keyword evidence="1" id="KW-0378">Hydrolase</keyword>
<dbReference type="EMBL" id="CATOUU010000171">
    <property type="protein sequence ID" value="CAI9919326.1"/>
    <property type="molecule type" value="Genomic_DNA"/>
</dbReference>
<reference evidence="2" key="1">
    <citation type="submission" date="2023-06" db="EMBL/GenBank/DDBJ databases">
        <authorList>
            <person name="Kurt Z."/>
        </authorList>
    </citation>
    <scope>NUCLEOTIDE SEQUENCE</scope>
</reference>
<dbReference type="SUPFAM" id="SSF53474">
    <property type="entry name" value="alpha/beta-Hydrolases"/>
    <property type="match status" value="1"/>
</dbReference>
<name>A0AA86NHF8_9EUKA</name>